<dbReference type="SUPFAM" id="SSF53067">
    <property type="entry name" value="Actin-like ATPase domain"/>
    <property type="match status" value="1"/>
</dbReference>
<keyword evidence="2" id="KW-0808">Transferase</keyword>
<dbReference type="Proteomes" id="UP000544222">
    <property type="component" value="Unassembled WGS sequence"/>
</dbReference>
<dbReference type="Pfam" id="PF00480">
    <property type="entry name" value="ROK"/>
    <property type="match status" value="1"/>
</dbReference>
<comment type="caution">
    <text evidence="2">The sequence shown here is derived from an EMBL/GenBank/DDBJ whole genome shotgun (WGS) entry which is preliminary data.</text>
</comment>
<dbReference type="RefSeq" id="WP_183414287.1">
    <property type="nucleotide sequence ID" value="NZ_JACHYB010000002.1"/>
</dbReference>
<dbReference type="EC" id="2.7.1.2" evidence="2"/>
<comment type="similarity">
    <text evidence="1">Belongs to the ROK (NagC/XylR) family.</text>
</comment>
<keyword evidence="2" id="KW-0418">Kinase</keyword>
<dbReference type="InterPro" id="IPR000600">
    <property type="entry name" value="ROK"/>
</dbReference>
<dbReference type="EMBL" id="JACHYB010000002">
    <property type="protein sequence ID" value="MBB3188534.1"/>
    <property type="molecule type" value="Genomic_DNA"/>
</dbReference>
<accession>A0A7W5DT18</accession>
<protein>
    <submittedName>
        <fullName evidence="2">Glucokinase</fullName>
        <ecNumber evidence="2">2.7.1.2</ecNumber>
    </submittedName>
</protein>
<dbReference type="GO" id="GO:0004340">
    <property type="term" value="F:glucokinase activity"/>
    <property type="evidence" value="ECO:0007669"/>
    <property type="project" value="UniProtKB-EC"/>
</dbReference>
<sequence length="320" mass="34389">MKLIGIDLGGTKVTGAMFDSNGSLLYKTTRLIEGRKGLEVGSLMKNIIDFLIKVHSEGIDAIAAIGICVPGIVNSKTGKVWAPNISGWEEYALQQEIEEYINQPHIKVSVDNDRTCYILGEVWKGAAQGCDNAIFVAVGTGIGAGILIDGRILHGLGDIVGAAGWMALETPYSEEYKACGYFETLASGNGIAKQAKKMIQNGVFQKSIMNQKPTDSLTAYDVFAAYEQGDDLATQILDKAVQVWGMGAANLVSLFNPEKIIWGGGVFGPAKQFIERIYDEAYKWAQPISIAQVKFEASKLSSDAGLFGAAYLALSSSKIQ</sequence>
<evidence type="ECO:0000313" key="2">
    <source>
        <dbReference type="EMBL" id="MBB3188534.1"/>
    </source>
</evidence>
<evidence type="ECO:0000256" key="1">
    <source>
        <dbReference type="ARBA" id="ARBA00006479"/>
    </source>
</evidence>
<reference evidence="2 3" key="1">
    <citation type="submission" date="2020-08" db="EMBL/GenBank/DDBJ databases">
        <title>Genomic Encyclopedia of Type Strains, Phase IV (KMG-IV): sequencing the most valuable type-strain genomes for metagenomic binning, comparative biology and taxonomic classification.</title>
        <authorList>
            <person name="Goeker M."/>
        </authorList>
    </citation>
    <scope>NUCLEOTIDE SEQUENCE [LARGE SCALE GENOMIC DNA]</scope>
    <source>
        <strain evidence="2 3">DSM 27471</strain>
    </source>
</reference>
<dbReference type="PANTHER" id="PTHR18964:SF149">
    <property type="entry name" value="BIFUNCTIONAL UDP-N-ACETYLGLUCOSAMINE 2-EPIMERASE_N-ACETYLMANNOSAMINE KINASE"/>
    <property type="match status" value="1"/>
</dbReference>
<dbReference type="InterPro" id="IPR043129">
    <property type="entry name" value="ATPase_NBD"/>
</dbReference>
<evidence type="ECO:0000313" key="3">
    <source>
        <dbReference type="Proteomes" id="UP000544222"/>
    </source>
</evidence>
<dbReference type="AlphaFoldDB" id="A0A7W5DT18"/>
<gene>
    <name evidence="2" type="ORF">FHX64_002732</name>
</gene>
<name>A0A7W5DT18_9PORP</name>
<dbReference type="PANTHER" id="PTHR18964">
    <property type="entry name" value="ROK (REPRESSOR, ORF, KINASE) FAMILY"/>
    <property type="match status" value="1"/>
</dbReference>
<proteinExistence type="inferred from homology"/>
<dbReference type="Gene3D" id="3.30.420.40">
    <property type="match status" value="2"/>
</dbReference>
<organism evidence="2 3">
    <name type="scientific">Microbacter margulisiae</name>
    <dbReference type="NCBI Taxonomy" id="1350067"/>
    <lineage>
        <taxon>Bacteria</taxon>
        <taxon>Pseudomonadati</taxon>
        <taxon>Bacteroidota</taxon>
        <taxon>Bacteroidia</taxon>
        <taxon>Bacteroidales</taxon>
        <taxon>Porphyromonadaceae</taxon>
        <taxon>Microbacter</taxon>
    </lineage>
</organism>
<keyword evidence="3" id="KW-1185">Reference proteome</keyword>